<feature type="coiled-coil region" evidence="1">
    <location>
        <begin position="319"/>
        <end position="373"/>
    </location>
</feature>
<gene>
    <name evidence="4" type="primary">Aste57867_22359</name>
    <name evidence="3" type="ORF">As57867_022289</name>
    <name evidence="4" type="ORF">ASTE57867_22359</name>
</gene>
<keyword evidence="1" id="KW-0175">Coiled coil</keyword>
<sequence>MGVVVVDDLARPKALHLNNSAVGDKLAATAPPSSIASSSLPPTTTTDEAAATPATDPASISASPPPADDPKEDREDDESTDSNSSDERYPDDDLDDPLVKPMPVLGVCPMDMIPASAFDKPTPMMHMATPIMPPLPMNMHTINSPQSSALQPHVLKRDPLAIRHQYWNQLGINPSMRDVERSTGRRRINREGIKVKLNDIKGKKKPTNIFKAFSRWYTNESTSDVSDDALTAAVAASPPSPPITPADDAKETTASIPQWLLQGQLTPPTIIKDTNGASPPRPDRSIRFEDEADLFYIPVHKEFSKRQRDSMWYSREEFITMVERNLDEMYEEMEAEYEQQAKMEAAENDAMAAEEARQRAVDAAIKQQQMETKQHTVHLRPENTQVRLQPRGRSPSEIRFKYLKHLGI</sequence>
<name>A0A485LJW1_9STRA</name>
<organism evidence="4 5">
    <name type="scientific">Aphanomyces stellatus</name>
    <dbReference type="NCBI Taxonomy" id="120398"/>
    <lineage>
        <taxon>Eukaryota</taxon>
        <taxon>Sar</taxon>
        <taxon>Stramenopiles</taxon>
        <taxon>Oomycota</taxon>
        <taxon>Saprolegniomycetes</taxon>
        <taxon>Saprolegniales</taxon>
        <taxon>Verrucalvaceae</taxon>
        <taxon>Aphanomyces</taxon>
    </lineage>
</organism>
<dbReference type="AlphaFoldDB" id="A0A485LJW1"/>
<accession>A0A485LJW1</accession>
<evidence type="ECO:0000313" key="4">
    <source>
        <dbReference type="EMBL" id="VFT99022.1"/>
    </source>
</evidence>
<reference evidence="3" key="2">
    <citation type="submission" date="2019-06" db="EMBL/GenBank/DDBJ databases">
        <title>Genomics analysis of Aphanomyces spp. identifies a new class of oomycete effector associated with host adaptation.</title>
        <authorList>
            <person name="Gaulin E."/>
        </authorList>
    </citation>
    <scope>NUCLEOTIDE SEQUENCE</scope>
    <source>
        <strain evidence="3">CBS 578.67</strain>
    </source>
</reference>
<evidence type="ECO:0000313" key="5">
    <source>
        <dbReference type="Proteomes" id="UP000332933"/>
    </source>
</evidence>
<dbReference type="EMBL" id="CAADRA010007074">
    <property type="protein sequence ID" value="VFT99022.1"/>
    <property type="molecule type" value="Genomic_DNA"/>
</dbReference>
<proteinExistence type="predicted"/>
<protein>
    <submittedName>
        <fullName evidence="4">Aste57867_22359 protein</fullName>
    </submittedName>
</protein>
<dbReference type="Proteomes" id="UP000332933">
    <property type="component" value="Unassembled WGS sequence"/>
</dbReference>
<dbReference type="EMBL" id="VJMH01007048">
    <property type="protein sequence ID" value="KAF0685751.1"/>
    <property type="molecule type" value="Genomic_DNA"/>
</dbReference>
<feature type="compositionally biased region" description="Low complexity" evidence="2">
    <location>
        <begin position="27"/>
        <end position="62"/>
    </location>
</feature>
<reference evidence="4 5" key="1">
    <citation type="submission" date="2019-03" db="EMBL/GenBank/DDBJ databases">
        <authorList>
            <person name="Gaulin E."/>
            <person name="Dumas B."/>
        </authorList>
    </citation>
    <scope>NUCLEOTIDE SEQUENCE [LARGE SCALE GENOMIC DNA]</scope>
    <source>
        <strain evidence="4">CBS 568.67</strain>
    </source>
</reference>
<evidence type="ECO:0000256" key="1">
    <source>
        <dbReference type="SAM" id="Coils"/>
    </source>
</evidence>
<evidence type="ECO:0000313" key="3">
    <source>
        <dbReference type="EMBL" id="KAF0685751.1"/>
    </source>
</evidence>
<keyword evidence="5" id="KW-1185">Reference proteome</keyword>
<feature type="region of interest" description="Disordered" evidence="2">
    <location>
        <begin position="1"/>
        <end position="100"/>
    </location>
</feature>
<dbReference type="OrthoDB" id="77944at2759"/>
<evidence type="ECO:0000256" key="2">
    <source>
        <dbReference type="SAM" id="MobiDB-lite"/>
    </source>
</evidence>